<dbReference type="GO" id="GO:0030488">
    <property type="term" value="P:tRNA methylation"/>
    <property type="evidence" value="ECO:0007669"/>
    <property type="project" value="TreeGrafter"/>
</dbReference>
<dbReference type="OMA" id="IIVWSCF"/>
<sequence length="977" mass="110651">MEMLTLCDAISVKILSDRTVLASVGNELRAFEEGCDTGITLEWKLRNKIHGIDFDGKQILVYGEREFMVLDYDGEFQLSCRGKISDWISCGKLLSESVNRICLVTGHSNAVALRISENKNSVSVENRSSCVDKSTIYCSTIVGSSSEDCTVFGGTAFGELIIWKPQLKIQNCKALNHVPILHRIACHNGVIFSIDVSLRNRLITTTSDDRSVRFYSFSQNNKDCISSGWSSTNISPLRSVYGHNARVFKAKIIEKDGIPFILSAGEDSYICIWNTSGDLIFKRRHHFGATIWNFDYNPRTEILFTTSSDGNVTSHSIADYFSPIQTKELKISSLGGEYLSKIRFIRHDLIVGITNKNKLVYRKSDDWEIVSNFPGYKCTLLEVSKDLMATAGYKIVTVFQVDVNNNFIKKFEGELASNIIRSFCFLSQNEMLICDEKGACKYSNDNFSSCLDIDIPINKEPWITAALKHGTILVLSNRQGNLFVYKREGDKFHFKSTIKHLHGHLGVTYMCLKNDLMDDCFIRTAGHDSTIKTLKINKTSGVVSVVFTETVPIAWVEKFHEIGISKRNYIIGFNDNHFVIWESKADVVFQVSCGGGHRCWDLIIDEERNFIQLIFIKNRLLYTTVSKLCSNISNRFKMPYYSWHNKSCNIINSLPISDRSFLLVSGGEDNLLKFSKFTVDQPKDICLLQNISLHVSSIKGIEIIREKNKLIIFSCGGRAQICVTEYNIDTESVEERAQFMLKSTDFERKFQRNTQEVDFDPETRFMSIAAVNISGSYDLYLGCSDGFLRKFSYKDGEFRLCDAVFYNRCILHVRTIVLGSQKYLISAATDGCICLWEVNTFNEKEEPVFKIRHHESGANSLDISVKDNNKVLFVTGGDDQDVVVSDVEVNSGHFQVNFTKHFSIHTAQVNGVKISECTKYLYTTSVDQTICKTNLFTMELEKKITNCIADVKGLNLLNVDSCDYCLVYGWGVQICKL</sequence>
<dbReference type="Gene3D" id="2.130.10.10">
    <property type="entry name" value="YVTN repeat-like/Quinoprotein amine dehydrogenase"/>
    <property type="match status" value="3"/>
</dbReference>
<dbReference type="Proteomes" id="UP000594454">
    <property type="component" value="Chromosome 5"/>
</dbReference>
<evidence type="ECO:0000256" key="7">
    <source>
        <dbReference type="ARBA" id="ARBA00040154"/>
    </source>
</evidence>
<dbReference type="FunCoup" id="A0A7R8V1P1">
    <property type="interactions" value="1036"/>
</dbReference>
<dbReference type="InterPro" id="IPR001680">
    <property type="entry name" value="WD40_rpt"/>
</dbReference>
<dbReference type="InterPro" id="IPR011047">
    <property type="entry name" value="Quinoprotein_ADH-like_sf"/>
</dbReference>
<organism evidence="8 9">
    <name type="scientific">Hermetia illucens</name>
    <name type="common">Black soldier fly</name>
    <dbReference type="NCBI Taxonomy" id="343691"/>
    <lineage>
        <taxon>Eukaryota</taxon>
        <taxon>Metazoa</taxon>
        <taxon>Ecdysozoa</taxon>
        <taxon>Arthropoda</taxon>
        <taxon>Hexapoda</taxon>
        <taxon>Insecta</taxon>
        <taxon>Pterygota</taxon>
        <taxon>Neoptera</taxon>
        <taxon>Endopterygota</taxon>
        <taxon>Diptera</taxon>
        <taxon>Brachycera</taxon>
        <taxon>Stratiomyomorpha</taxon>
        <taxon>Stratiomyidae</taxon>
        <taxon>Hermetiinae</taxon>
        <taxon>Hermetia</taxon>
    </lineage>
</organism>
<keyword evidence="2" id="KW-0963">Cytoplasm</keyword>
<protein>
    <recommendedName>
        <fullName evidence="7">tRNA (34-2'-O)-methyltransferase regulator WDR6</fullName>
    </recommendedName>
</protein>
<accession>A0A7R8V1P1</accession>
<comment type="similarity">
    <text evidence="6">Belongs to the WD repeat WDR6 family.</text>
</comment>
<keyword evidence="5" id="KW-0677">Repeat</keyword>
<dbReference type="OrthoDB" id="5594999at2759"/>
<dbReference type="InterPro" id="IPR015943">
    <property type="entry name" value="WD40/YVTN_repeat-like_dom_sf"/>
</dbReference>
<dbReference type="PANTHER" id="PTHR14344:SF3">
    <property type="entry name" value="WD REPEAT-CONTAINING PROTEIN 6"/>
    <property type="match status" value="1"/>
</dbReference>
<evidence type="ECO:0000313" key="8">
    <source>
        <dbReference type="EMBL" id="CAD7091166.1"/>
    </source>
</evidence>
<evidence type="ECO:0000256" key="3">
    <source>
        <dbReference type="ARBA" id="ARBA00022574"/>
    </source>
</evidence>
<dbReference type="Pfam" id="PF00400">
    <property type="entry name" value="WD40"/>
    <property type="match status" value="2"/>
</dbReference>
<dbReference type="InParanoid" id="A0A7R8V1P1"/>
<reference evidence="8 9" key="1">
    <citation type="submission" date="2020-11" db="EMBL/GenBank/DDBJ databases">
        <authorList>
            <person name="Wallbank WR R."/>
            <person name="Pardo Diaz C."/>
            <person name="Kozak K."/>
            <person name="Martin S."/>
            <person name="Jiggins C."/>
            <person name="Moest M."/>
            <person name="Warren A I."/>
            <person name="Generalovic N T."/>
            <person name="Byers J.R.P. K."/>
            <person name="Montejo-Kovacevich G."/>
            <person name="Yen C E."/>
        </authorList>
    </citation>
    <scope>NUCLEOTIDE SEQUENCE [LARGE SCALE GENOMIC DNA]</scope>
</reference>
<keyword evidence="9" id="KW-1185">Reference proteome</keyword>
<name>A0A7R8V1P1_HERIL</name>
<dbReference type="EMBL" id="LR899013">
    <property type="protein sequence ID" value="CAD7091166.1"/>
    <property type="molecule type" value="Genomic_DNA"/>
</dbReference>
<evidence type="ECO:0000256" key="1">
    <source>
        <dbReference type="ARBA" id="ARBA00004496"/>
    </source>
</evidence>
<dbReference type="InterPro" id="IPR036322">
    <property type="entry name" value="WD40_repeat_dom_sf"/>
</dbReference>
<dbReference type="InterPro" id="IPR051973">
    <property type="entry name" value="tRNA_Anticodon_Mtase-Reg"/>
</dbReference>
<gene>
    <name evidence="8" type="ORF">HERILL_LOCUS13595</name>
</gene>
<comment type="subcellular location">
    <subcellularLocation>
        <location evidence="1">Cytoplasm</location>
    </subcellularLocation>
</comment>
<keyword evidence="4" id="KW-0819">tRNA processing</keyword>
<keyword evidence="3" id="KW-0853">WD repeat</keyword>
<dbReference type="SUPFAM" id="SSF50978">
    <property type="entry name" value="WD40 repeat-like"/>
    <property type="match status" value="2"/>
</dbReference>
<proteinExistence type="inferred from homology"/>
<evidence type="ECO:0000256" key="6">
    <source>
        <dbReference type="ARBA" id="ARBA00038255"/>
    </source>
</evidence>
<dbReference type="GO" id="GO:0005737">
    <property type="term" value="C:cytoplasm"/>
    <property type="evidence" value="ECO:0007669"/>
    <property type="project" value="UniProtKB-SubCell"/>
</dbReference>
<dbReference type="AlphaFoldDB" id="A0A7R8V1P1"/>
<evidence type="ECO:0000256" key="4">
    <source>
        <dbReference type="ARBA" id="ARBA00022694"/>
    </source>
</evidence>
<dbReference type="SUPFAM" id="SSF50998">
    <property type="entry name" value="Quinoprotein alcohol dehydrogenase-like"/>
    <property type="match status" value="1"/>
</dbReference>
<evidence type="ECO:0000256" key="5">
    <source>
        <dbReference type="ARBA" id="ARBA00022737"/>
    </source>
</evidence>
<dbReference type="SMART" id="SM00320">
    <property type="entry name" value="WD40"/>
    <property type="match status" value="6"/>
</dbReference>
<dbReference type="PANTHER" id="PTHR14344">
    <property type="entry name" value="WD REPEAT PROTEIN"/>
    <property type="match status" value="1"/>
</dbReference>
<evidence type="ECO:0000313" key="9">
    <source>
        <dbReference type="Proteomes" id="UP000594454"/>
    </source>
</evidence>
<evidence type="ECO:0000256" key="2">
    <source>
        <dbReference type="ARBA" id="ARBA00022490"/>
    </source>
</evidence>